<gene>
    <name evidence="3" type="ORF">LAESUDRAFT_720346</name>
</gene>
<dbReference type="EMBL" id="KV427607">
    <property type="protein sequence ID" value="KZT11155.1"/>
    <property type="molecule type" value="Genomic_DNA"/>
</dbReference>
<dbReference type="RefSeq" id="XP_040768895.1">
    <property type="nucleotide sequence ID" value="XM_040907798.1"/>
</dbReference>
<dbReference type="InParanoid" id="A0A165H2H7"/>
<dbReference type="AlphaFoldDB" id="A0A165H2H7"/>
<evidence type="ECO:0000313" key="3">
    <source>
        <dbReference type="EMBL" id="KZT11155.1"/>
    </source>
</evidence>
<dbReference type="Pfam" id="PF20411">
    <property type="entry name" value="DUF6697"/>
    <property type="match status" value="1"/>
</dbReference>
<keyword evidence="4" id="KW-1185">Reference proteome</keyword>
<proteinExistence type="predicted"/>
<protein>
    <recommendedName>
        <fullName evidence="2">DUF6697 domain-containing protein</fullName>
    </recommendedName>
</protein>
<feature type="domain" description="DUF6697" evidence="2">
    <location>
        <begin position="262"/>
        <end position="425"/>
    </location>
</feature>
<organism evidence="3 4">
    <name type="scientific">Laetiporus sulphureus 93-53</name>
    <dbReference type="NCBI Taxonomy" id="1314785"/>
    <lineage>
        <taxon>Eukaryota</taxon>
        <taxon>Fungi</taxon>
        <taxon>Dikarya</taxon>
        <taxon>Basidiomycota</taxon>
        <taxon>Agaricomycotina</taxon>
        <taxon>Agaricomycetes</taxon>
        <taxon>Polyporales</taxon>
        <taxon>Laetiporus</taxon>
    </lineage>
</organism>
<accession>A0A165H2H7</accession>
<feature type="coiled-coil region" evidence="1">
    <location>
        <begin position="31"/>
        <end position="65"/>
    </location>
</feature>
<dbReference type="OrthoDB" id="3219211at2759"/>
<sequence length="489" mass="54395">MDIKLERMRVNEALNARDAVVRRFAEACVSVREKNTIIQNLKRERNDLERQLAMVNGRNAMLAAENPNTSTRALEERKNAKIALEVARLSDICKNFQHEIRMLRIHIETSGKEGDPMPESIENIHQHSRREWQTCLHRILLHAQDLAAAAATRRDAPSVSPRPASPLPLSPIVFTSPKSPEVLAPDLQMQALTLEDHEQRVATAMAAPDPIERIQARNAELAALPLPADIPPDVLRPITIPSPFTLHEFLGATPVLLRTQLGNYRVFQQTTTYWCPEREEHGYFLTPIYKCNTNPRVSTAHRWAVVDMAPKLNRHTECFYNKDGKWYYAGIYQAFWLDELTPAEWENLSNEVQPPSPHILLSLTLPAFSKTTQALVKETLAGRKNTSPQNVYETGQLYIAGALKVACIGLQCIGFNNNLYRMLLEHAAKCAQTGKWRATPVIAGPTWGAGAAANVNVNALQVSPVLAGSAVSYAIEGSEGSAGDFEPKA</sequence>
<reference evidence="3 4" key="1">
    <citation type="journal article" date="2016" name="Mol. Biol. Evol.">
        <title>Comparative Genomics of Early-Diverging Mushroom-Forming Fungi Provides Insights into the Origins of Lignocellulose Decay Capabilities.</title>
        <authorList>
            <person name="Nagy L.G."/>
            <person name="Riley R."/>
            <person name="Tritt A."/>
            <person name="Adam C."/>
            <person name="Daum C."/>
            <person name="Floudas D."/>
            <person name="Sun H."/>
            <person name="Yadav J.S."/>
            <person name="Pangilinan J."/>
            <person name="Larsson K.H."/>
            <person name="Matsuura K."/>
            <person name="Barry K."/>
            <person name="Labutti K."/>
            <person name="Kuo R."/>
            <person name="Ohm R.A."/>
            <person name="Bhattacharya S.S."/>
            <person name="Shirouzu T."/>
            <person name="Yoshinaga Y."/>
            <person name="Martin F.M."/>
            <person name="Grigoriev I.V."/>
            <person name="Hibbett D.S."/>
        </authorList>
    </citation>
    <scope>NUCLEOTIDE SEQUENCE [LARGE SCALE GENOMIC DNA]</scope>
    <source>
        <strain evidence="3 4">93-53</strain>
    </source>
</reference>
<dbReference type="Proteomes" id="UP000076871">
    <property type="component" value="Unassembled WGS sequence"/>
</dbReference>
<dbReference type="InterPro" id="IPR046520">
    <property type="entry name" value="DUF6697"/>
</dbReference>
<keyword evidence="1" id="KW-0175">Coiled coil</keyword>
<evidence type="ECO:0000259" key="2">
    <source>
        <dbReference type="Pfam" id="PF20411"/>
    </source>
</evidence>
<evidence type="ECO:0000313" key="4">
    <source>
        <dbReference type="Proteomes" id="UP000076871"/>
    </source>
</evidence>
<evidence type="ECO:0000256" key="1">
    <source>
        <dbReference type="SAM" id="Coils"/>
    </source>
</evidence>
<dbReference type="GeneID" id="63824827"/>
<name>A0A165H2H7_9APHY</name>